<dbReference type="GO" id="GO:0005509">
    <property type="term" value="F:calcium ion binding"/>
    <property type="evidence" value="ECO:0007669"/>
    <property type="project" value="InterPro"/>
</dbReference>
<comment type="similarity">
    <text evidence="7">Belongs to the phospholipase A2 family.</text>
</comment>
<evidence type="ECO:0000256" key="7">
    <source>
        <dbReference type="RuleBase" id="RU003654"/>
    </source>
</evidence>
<accession>A0A8S2ELJ4</accession>
<feature type="domain" description="Phospholipase A2-like central" evidence="9">
    <location>
        <begin position="18"/>
        <end position="137"/>
    </location>
</feature>
<dbReference type="GO" id="GO:0006644">
    <property type="term" value="P:phospholipid metabolic process"/>
    <property type="evidence" value="ECO:0007669"/>
    <property type="project" value="InterPro"/>
</dbReference>
<evidence type="ECO:0000256" key="2">
    <source>
        <dbReference type="ARBA" id="ARBA00022525"/>
    </source>
</evidence>
<dbReference type="InterPro" id="IPR016090">
    <property type="entry name" value="PLA2-like_dom"/>
</dbReference>
<dbReference type="Gene3D" id="1.20.90.10">
    <property type="entry name" value="Phospholipase A2 domain"/>
    <property type="match status" value="1"/>
</dbReference>
<feature type="disulfide bond" evidence="6">
    <location>
        <begin position="62"/>
        <end position="118"/>
    </location>
</feature>
<name>A0A8S2ELJ4_9BILA</name>
<dbReference type="SUPFAM" id="SSF48619">
    <property type="entry name" value="Phospholipase A2, PLA2"/>
    <property type="match status" value="1"/>
</dbReference>
<dbReference type="EMBL" id="CAJOBA010036403">
    <property type="protein sequence ID" value="CAF4022442.1"/>
    <property type="molecule type" value="Genomic_DNA"/>
</dbReference>
<evidence type="ECO:0000313" key="12">
    <source>
        <dbReference type="Proteomes" id="UP000677228"/>
    </source>
</evidence>
<evidence type="ECO:0000256" key="8">
    <source>
        <dbReference type="RuleBase" id="RU361236"/>
    </source>
</evidence>
<dbReference type="InterPro" id="IPR033113">
    <property type="entry name" value="PLA2_histidine"/>
</dbReference>
<keyword evidence="3 6" id="KW-1015">Disulfide bond</keyword>
<dbReference type="EMBL" id="CAJNOK010014868">
    <property type="protein sequence ID" value="CAF1213684.1"/>
    <property type="molecule type" value="Genomic_DNA"/>
</dbReference>
<dbReference type="EC" id="3.1.1.4" evidence="8"/>
<dbReference type="PROSITE" id="PS00118">
    <property type="entry name" value="PA2_HIS"/>
    <property type="match status" value="1"/>
</dbReference>
<dbReference type="GO" id="GO:0047498">
    <property type="term" value="F:calcium-dependent phospholipase A2 activity"/>
    <property type="evidence" value="ECO:0007669"/>
    <property type="project" value="TreeGrafter"/>
</dbReference>
<proteinExistence type="inferred from homology"/>
<comment type="subcellular location">
    <subcellularLocation>
        <location evidence="1 8">Secreted</location>
    </subcellularLocation>
</comment>
<feature type="disulfide bond" evidence="6">
    <location>
        <begin position="44"/>
        <end position="63"/>
    </location>
</feature>
<comment type="cofactor">
    <cofactor evidence="5">
        <name>Ca(2+)</name>
        <dbReference type="ChEBI" id="CHEBI:29108"/>
    </cofactor>
    <text evidence="5">Binds 1 Ca(2+) ion per subunit.</text>
</comment>
<dbReference type="GO" id="GO:0005576">
    <property type="term" value="C:extracellular region"/>
    <property type="evidence" value="ECO:0007669"/>
    <property type="project" value="UniProtKB-SubCell"/>
</dbReference>
<feature type="active site" evidence="4">
    <location>
        <position position="112"/>
    </location>
</feature>
<dbReference type="CDD" id="cd00125">
    <property type="entry name" value="PLA2c"/>
    <property type="match status" value="1"/>
</dbReference>
<dbReference type="InterPro" id="IPR001211">
    <property type="entry name" value="PLA2"/>
</dbReference>
<evidence type="ECO:0000256" key="1">
    <source>
        <dbReference type="ARBA" id="ARBA00004613"/>
    </source>
</evidence>
<comment type="caution">
    <text evidence="10">The sequence shown here is derived from an EMBL/GenBank/DDBJ whole genome shotgun (WGS) entry which is preliminary data.</text>
</comment>
<keyword evidence="5" id="KW-0479">Metal-binding</keyword>
<dbReference type="Proteomes" id="UP000682733">
    <property type="component" value="Unassembled WGS sequence"/>
</dbReference>
<protein>
    <recommendedName>
        <fullName evidence="8">Phospholipase A2</fullName>
        <ecNumber evidence="8">3.1.1.4</ecNumber>
    </recommendedName>
</protein>
<evidence type="ECO:0000313" key="10">
    <source>
        <dbReference type="EMBL" id="CAF1213684.1"/>
    </source>
</evidence>
<dbReference type="InterPro" id="IPR036444">
    <property type="entry name" value="PLipase_A2_dom_sf"/>
</dbReference>
<feature type="binding site" evidence="5">
    <location>
        <position position="67"/>
    </location>
    <ligand>
        <name>Ca(2+)</name>
        <dbReference type="ChEBI" id="CHEBI:29108"/>
    </ligand>
</feature>
<dbReference type="AlphaFoldDB" id="A0A8S2ELJ4"/>
<evidence type="ECO:0000259" key="9">
    <source>
        <dbReference type="SMART" id="SM00085"/>
    </source>
</evidence>
<dbReference type="PANTHER" id="PTHR11716:SF51">
    <property type="entry name" value="PHOSPHOLIPASE A2"/>
    <property type="match status" value="1"/>
</dbReference>
<organism evidence="10 12">
    <name type="scientific">Didymodactylos carnosus</name>
    <dbReference type="NCBI Taxonomy" id="1234261"/>
    <lineage>
        <taxon>Eukaryota</taxon>
        <taxon>Metazoa</taxon>
        <taxon>Spiralia</taxon>
        <taxon>Gnathifera</taxon>
        <taxon>Rotifera</taxon>
        <taxon>Eurotatoria</taxon>
        <taxon>Bdelloidea</taxon>
        <taxon>Philodinida</taxon>
        <taxon>Philodinidae</taxon>
        <taxon>Didymodactylos</taxon>
    </lineage>
</organism>
<feature type="disulfide bond" evidence="6">
    <location>
        <begin position="97"/>
        <end position="109"/>
    </location>
</feature>
<reference evidence="10" key="1">
    <citation type="submission" date="2021-02" db="EMBL/GenBank/DDBJ databases">
        <authorList>
            <person name="Nowell W R."/>
        </authorList>
    </citation>
    <scope>NUCLEOTIDE SEQUENCE</scope>
</reference>
<sequence length="138" mass="16232">MYRPITDEMYLDFTHSRHFFQFGIMILSETHRNPLDYNDYGCHCGANRYSIQQEPLDDVDKCCQQHDLCYKQCTNVQIPQPSRYVYKATVVLNDIVCKDDQNTCGYKICMCDKQAAECFGKSKYNAEYKNYDIKKCTP</sequence>
<comment type="catalytic activity">
    <reaction evidence="8">
        <text>a 1,2-diacyl-sn-glycero-3-phosphocholine + H2O = a 1-acyl-sn-glycero-3-phosphocholine + a fatty acid + H(+)</text>
        <dbReference type="Rhea" id="RHEA:15801"/>
        <dbReference type="ChEBI" id="CHEBI:15377"/>
        <dbReference type="ChEBI" id="CHEBI:15378"/>
        <dbReference type="ChEBI" id="CHEBI:28868"/>
        <dbReference type="ChEBI" id="CHEBI:57643"/>
        <dbReference type="ChEBI" id="CHEBI:58168"/>
        <dbReference type="EC" id="3.1.1.4"/>
    </reaction>
</comment>
<keyword evidence="2 8" id="KW-0964">Secreted</keyword>
<dbReference type="GO" id="GO:0016042">
    <property type="term" value="P:lipid catabolic process"/>
    <property type="evidence" value="ECO:0007669"/>
    <property type="project" value="InterPro"/>
</dbReference>
<keyword evidence="8" id="KW-0443">Lipid metabolism</keyword>
<evidence type="ECO:0000256" key="6">
    <source>
        <dbReference type="PIRSR" id="PIRSR601211-3"/>
    </source>
</evidence>
<dbReference type="Pfam" id="PF00068">
    <property type="entry name" value="Phospholip_A2_1"/>
    <property type="match status" value="1"/>
</dbReference>
<dbReference type="PANTHER" id="PTHR11716">
    <property type="entry name" value="PHOSPHOLIPASE A2 FAMILY MEMBER"/>
    <property type="match status" value="1"/>
</dbReference>
<dbReference type="SMART" id="SM00085">
    <property type="entry name" value="PA2c"/>
    <property type="match status" value="1"/>
</dbReference>
<dbReference type="Proteomes" id="UP000677228">
    <property type="component" value="Unassembled WGS sequence"/>
</dbReference>
<evidence type="ECO:0000313" key="11">
    <source>
        <dbReference type="EMBL" id="CAF4022442.1"/>
    </source>
</evidence>
<dbReference type="PRINTS" id="PR00389">
    <property type="entry name" value="PHPHLIPASEA2"/>
</dbReference>
<evidence type="ECO:0000256" key="3">
    <source>
        <dbReference type="ARBA" id="ARBA00023157"/>
    </source>
</evidence>
<keyword evidence="5 8" id="KW-0106">Calcium</keyword>
<feature type="binding site" evidence="5">
    <location>
        <position position="45"/>
    </location>
    <ligand>
        <name>Ca(2+)</name>
        <dbReference type="ChEBI" id="CHEBI:29108"/>
    </ligand>
</feature>
<keyword evidence="8" id="KW-0378">Hydrolase</keyword>
<gene>
    <name evidence="10" type="ORF">OVA965_LOCUS24579</name>
    <name evidence="11" type="ORF">TMI583_LOCUS25299</name>
</gene>
<feature type="disulfide bond" evidence="6">
    <location>
        <begin position="69"/>
        <end position="111"/>
    </location>
</feature>
<evidence type="ECO:0000256" key="5">
    <source>
        <dbReference type="PIRSR" id="PIRSR601211-2"/>
    </source>
</evidence>
<dbReference type="GO" id="GO:0005543">
    <property type="term" value="F:phospholipid binding"/>
    <property type="evidence" value="ECO:0007669"/>
    <property type="project" value="TreeGrafter"/>
</dbReference>
<evidence type="ECO:0000256" key="4">
    <source>
        <dbReference type="PIRSR" id="PIRSR601211-1"/>
    </source>
</evidence>
<feature type="active site" evidence="4">
    <location>
        <position position="66"/>
    </location>
</feature>
<dbReference type="GO" id="GO:0050482">
    <property type="term" value="P:arachidonate secretion"/>
    <property type="evidence" value="ECO:0007669"/>
    <property type="project" value="InterPro"/>
</dbReference>